<dbReference type="InterPro" id="IPR050979">
    <property type="entry name" value="LD-transpeptidase"/>
</dbReference>
<evidence type="ECO:0000313" key="11">
    <source>
        <dbReference type="Proteomes" id="UP000632063"/>
    </source>
</evidence>
<comment type="caution">
    <text evidence="10">The sequence shown here is derived from an EMBL/GenBank/DDBJ whole genome shotgun (WGS) entry which is preliminary data.</text>
</comment>
<evidence type="ECO:0000256" key="3">
    <source>
        <dbReference type="ARBA" id="ARBA00022679"/>
    </source>
</evidence>
<keyword evidence="8" id="KW-0732">Signal</keyword>
<dbReference type="PROSITE" id="PS52029">
    <property type="entry name" value="LD_TPASE"/>
    <property type="match status" value="1"/>
</dbReference>
<dbReference type="PANTHER" id="PTHR30582">
    <property type="entry name" value="L,D-TRANSPEPTIDASE"/>
    <property type="match status" value="1"/>
</dbReference>
<gene>
    <name evidence="10" type="ORF">IG616_10895</name>
</gene>
<feature type="active site" description="Proton donor/acceptor" evidence="7">
    <location>
        <position position="103"/>
    </location>
</feature>
<protein>
    <submittedName>
        <fullName evidence="10">L,D-transpeptidase</fullName>
    </submittedName>
</protein>
<evidence type="ECO:0000313" key="10">
    <source>
        <dbReference type="EMBL" id="MBD8892059.1"/>
    </source>
</evidence>
<evidence type="ECO:0000256" key="8">
    <source>
        <dbReference type="SAM" id="SignalP"/>
    </source>
</evidence>
<dbReference type="Pfam" id="PF03734">
    <property type="entry name" value="YkuD"/>
    <property type="match status" value="1"/>
</dbReference>
<evidence type="ECO:0000256" key="1">
    <source>
        <dbReference type="ARBA" id="ARBA00004752"/>
    </source>
</evidence>
<feature type="active site" description="Nucleophile" evidence="7">
    <location>
        <position position="119"/>
    </location>
</feature>
<dbReference type="InterPro" id="IPR005490">
    <property type="entry name" value="LD_TPept_cat_dom"/>
</dbReference>
<keyword evidence="6 7" id="KW-0961">Cell wall biogenesis/degradation</keyword>
<dbReference type="Gene3D" id="2.40.440.10">
    <property type="entry name" value="L,D-transpeptidase catalytic domain-like"/>
    <property type="match status" value="1"/>
</dbReference>
<dbReference type="CDD" id="cd16913">
    <property type="entry name" value="YkuD_like"/>
    <property type="match status" value="1"/>
</dbReference>
<evidence type="ECO:0000256" key="7">
    <source>
        <dbReference type="PROSITE-ProRule" id="PRU01373"/>
    </source>
</evidence>
<comment type="pathway">
    <text evidence="1 7">Cell wall biogenesis; peptidoglycan biosynthesis.</text>
</comment>
<name>A0ABR9CN26_9HYPH</name>
<evidence type="ECO:0000259" key="9">
    <source>
        <dbReference type="PROSITE" id="PS52029"/>
    </source>
</evidence>
<proteinExistence type="inferred from homology"/>
<reference evidence="11" key="1">
    <citation type="submission" date="2020-09" db="EMBL/GenBank/DDBJ databases">
        <title>The genome sequence of strain Labrenzia suaedae 4C16A.</title>
        <authorList>
            <person name="Liu Y."/>
        </authorList>
    </citation>
    <scope>NUCLEOTIDE SEQUENCE [LARGE SCALE GENOMIC DNA]</scope>
    <source>
        <strain evidence="11">4C16A</strain>
    </source>
</reference>
<evidence type="ECO:0000256" key="6">
    <source>
        <dbReference type="ARBA" id="ARBA00023316"/>
    </source>
</evidence>
<dbReference type="SUPFAM" id="SSF141523">
    <property type="entry name" value="L,D-transpeptidase catalytic domain-like"/>
    <property type="match status" value="1"/>
</dbReference>
<feature type="signal peptide" evidence="8">
    <location>
        <begin position="1"/>
        <end position="29"/>
    </location>
</feature>
<reference evidence="10 11" key="2">
    <citation type="journal article" date="2021" name="Int. J. Syst. Evol. Microbiol.">
        <title>Roseibium litorale sp. nov., isolated from a tidal flat sediment and proposal for the reclassification of Labrenzia polysiphoniae as Roseibium polysiphoniae comb. nov.</title>
        <authorList>
            <person name="Liu Y."/>
            <person name="Pei T."/>
            <person name="Du J."/>
            <person name="Chao M."/>
            <person name="Deng M.R."/>
            <person name="Zhu H."/>
        </authorList>
    </citation>
    <scope>NUCLEOTIDE SEQUENCE [LARGE SCALE GENOMIC DNA]</scope>
    <source>
        <strain evidence="10 11">4C16A</strain>
    </source>
</reference>
<keyword evidence="5 7" id="KW-0573">Peptidoglycan synthesis</keyword>
<keyword evidence="3" id="KW-0808">Transferase</keyword>
<evidence type="ECO:0000256" key="4">
    <source>
        <dbReference type="ARBA" id="ARBA00022960"/>
    </source>
</evidence>
<dbReference type="PANTHER" id="PTHR30582:SF2">
    <property type="entry name" value="L,D-TRANSPEPTIDASE YCIB-RELATED"/>
    <property type="match status" value="1"/>
</dbReference>
<evidence type="ECO:0000256" key="5">
    <source>
        <dbReference type="ARBA" id="ARBA00022984"/>
    </source>
</evidence>
<dbReference type="InterPro" id="IPR038063">
    <property type="entry name" value="Transpep_catalytic_dom"/>
</dbReference>
<sequence length="148" mass="16640">MLRRALNFLARIAALVAVSGWMSAGLAEAAAVQARVDLSSQTMQVRVNGVLKYSWPVSTARPGYRTPVGRFKAQRLHKRYFSKKYHNSPMPYSVFFYHGYAVHGTNDLKRLGRPASHGCVRLHPQNARTLFSLINQNGKQNAEIVITR</sequence>
<dbReference type="Proteomes" id="UP000632063">
    <property type="component" value="Unassembled WGS sequence"/>
</dbReference>
<organism evidence="10 11">
    <name type="scientific">Roseibium litorale</name>
    <dbReference type="NCBI Taxonomy" id="2803841"/>
    <lineage>
        <taxon>Bacteria</taxon>
        <taxon>Pseudomonadati</taxon>
        <taxon>Pseudomonadota</taxon>
        <taxon>Alphaproteobacteria</taxon>
        <taxon>Hyphomicrobiales</taxon>
        <taxon>Stappiaceae</taxon>
        <taxon>Roseibium</taxon>
    </lineage>
</organism>
<feature type="chain" id="PRO_5047445905" evidence="8">
    <location>
        <begin position="30"/>
        <end position="148"/>
    </location>
</feature>
<dbReference type="EMBL" id="JACYXI010000006">
    <property type="protein sequence ID" value="MBD8892059.1"/>
    <property type="molecule type" value="Genomic_DNA"/>
</dbReference>
<accession>A0ABR9CN26</accession>
<dbReference type="RefSeq" id="WP_192148187.1">
    <property type="nucleotide sequence ID" value="NZ_JACYXI010000006.1"/>
</dbReference>
<keyword evidence="4 7" id="KW-0133">Cell shape</keyword>
<feature type="domain" description="L,D-TPase catalytic" evidence="9">
    <location>
        <begin position="32"/>
        <end position="147"/>
    </location>
</feature>
<comment type="similarity">
    <text evidence="2">Belongs to the YkuD family.</text>
</comment>
<keyword evidence="11" id="KW-1185">Reference proteome</keyword>
<evidence type="ECO:0000256" key="2">
    <source>
        <dbReference type="ARBA" id="ARBA00005992"/>
    </source>
</evidence>